<keyword evidence="1" id="KW-1133">Transmembrane helix</keyword>
<name>A0A6G3XAF9_9ACTN</name>
<dbReference type="AlphaFoldDB" id="A0A6G3XAF9"/>
<gene>
    <name evidence="3" type="ORF">G3M58_51000</name>
</gene>
<feature type="domain" description="SPW repeat-containing integral membrane" evidence="2">
    <location>
        <begin position="37"/>
        <end position="133"/>
    </location>
</feature>
<dbReference type="InterPro" id="IPR005530">
    <property type="entry name" value="SPW"/>
</dbReference>
<feature type="transmembrane region" description="Helical" evidence="1">
    <location>
        <begin position="33"/>
        <end position="54"/>
    </location>
</feature>
<keyword evidence="1" id="KW-0472">Membrane</keyword>
<proteinExistence type="predicted"/>
<protein>
    <submittedName>
        <fullName evidence="3">SPW repeat protein</fullName>
    </submittedName>
</protein>
<dbReference type="EMBL" id="JAAGMN010005336">
    <property type="protein sequence ID" value="NEE14785.1"/>
    <property type="molecule type" value="Genomic_DNA"/>
</dbReference>
<organism evidence="3">
    <name type="scientific">Streptomyces sp. SID7499</name>
    <dbReference type="NCBI Taxonomy" id="2706086"/>
    <lineage>
        <taxon>Bacteria</taxon>
        <taxon>Bacillati</taxon>
        <taxon>Actinomycetota</taxon>
        <taxon>Actinomycetes</taxon>
        <taxon>Kitasatosporales</taxon>
        <taxon>Streptomycetaceae</taxon>
        <taxon>Streptomyces</taxon>
    </lineage>
</organism>
<evidence type="ECO:0000256" key="1">
    <source>
        <dbReference type="SAM" id="Phobius"/>
    </source>
</evidence>
<reference evidence="3" key="1">
    <citation type="submission" date="2020-01" db="EMBL/GenBank/DDBJ databases">
        <title>Insect and environment-associated Actinomycetes.</title>
        <authorList>
            <person name="Currrie C."/>
            <person name="Chevrette M."/>
            <person name="Carlson C."/>
            <person name="Stubbendieck R."/>
            <person name="Wendt-Pienkowski E."/>
        </authorList>
    </citation>
    <scope>NUCLEOTIDE SEQUENCE</scope>
    <source>
        <strain evidence="3">SID7499</strain>
    </source>
</reference>
<accession>A0A6G3XAF9</accession>
<feature type="transmembrane region" description="Helical" evidence="1">
    <location>
        <begin position="60"/>
        <end position="81"/>
    </location>
</feature>
<evidence type="ECO:0000313" key="3">
    <source>
        <dbReference type="EMBL" id="NEE14785.1"/>
    </source>
</evidence>
<comment type="caution">
    <text evidence="3">The sequence shown here is derived from an EMBL/GenBank/DDBJ whole genome shotgun (WGS) entry which is preliminary data.</text>
</comment>
<dbReference type="Pfam" id="PF03779">
    <property type="entry name" value="SPW"/>
    <property type="match status" value="1"/>
</dbReference>
<evidence type="ECO:0000259" key="2">
    <source>
        <dbReference type="Pfam" id="PF03779"/>
    </source>
</evidence>
<keyword evidence="1" id="KW-0812">Transmembrane</keyword>
<feature type="transmembrane region" description="Helical" evidence="1">
    <location>
        <begin position="121"/>
        <end position="140"/>
    </location>
</feature>
<sequence>MANVSPTRGDITSHPDASEMRDRYARMLGGRDVALVDGPVFLLGLYCAASPWIVHYTTSQPALVTHNLIMGIAIGMLALGFTRAPERMYGLSWAMCALGVWMIVSPWVVGESPDAGVVWNNIIIGALAVILGLVCAGTAAKASPRP</sequence>
<feature type="transmembrane region" description="Helical" evidence="1">
    <location>
        <begin position="88"/>
        <end position="109"/>
    </location>
</feature>